<dbReference type="Gene3D" id="1.20.5.1930">
    <property type="match status" value="1"/>
</dbReference>
<evidence type="ECO:0000256" key="8">
    <source>
        <dbReference type="ARBA" id="ARBA00023012"/>
    </source>
</evidence>
<organism evidence="11 12">
    <name type="scientific">Glycomyces albidus</name>
    <dbReference type="NCBI Taxonomy" id="2656774"/>
    <lineage>
        <taxon>Bacteria</taxon>
        <taxon>Bacillati</taxon>
        <taxon>Actinomycetota</taxon>
        <taxon>Actinomycetes</taxon>
        <taxon>Glycomycetales</taxon>
        <taxon>Glycomycetaceae</taxon>
        <taxon>Glycomyces</taxon>
    </lineage>
</organism>
<gene>
    <name evidence="11" type="ORF">GFD30_13555</name>
</gene>
<feature type="transmembrane region" description="Helical" evidence="9">
    <location>
        <begin position="179"/>
        <end position="200"/>
    </location>
</feature>
<evidence type="ECO:0000256" key="5">
    <source>
        <dbReference type="ARBA" id="ARBA00022741"/>
    </source>
</evidence>
<dbReference type="Pfam" id="PF07730">
    <property type="entry name" value="HisKA_3"/>
    <property type="match status" value="1"/>
</dbReference>
<evidence type="ECO:0000256" key="7">
    <source>
        <dbReference type="ARBA" id="ARBA00022840"/>
    </source>
</evidence>
<dbReference type="GO" id="GO:0000155">
    <property type="term" value="F:phosphorelay sensor kinase activity"/>
    <property type="evidence" value="ECO:0007669"/>
    <property type="project" value="InterPro"/>
</dbReference>
<dbReference type="GO" id="GO:0005524">
    <property type="term" value="F:ATP binding"/>
    <property type="evidence" value="ECO:0007669"/>
    <property type="project" value="UniProtKB-KW"/>
</dbReference>
<name>A0A6L5GA57_9ACTN</name>
<feature type="transmembrane region" description="Helical" evidence="9">
    <location>
        <begin position="43"/>
        <end position="68"/>
    </location>
</feature>
<comment type="caution">
    <text evidence="11">The sequence shown here is derived from an EMBL/GenBank/DDBJ whole genome shotgun (WGS) entry which is preliminary data.</text>
</comment>
<accession>A0A6L5GA57</accession>
<dbReference type="EC" id="2.7.13.3" evidence="2"/>
<evidence type="ECO:0000256" key="1">
    <source>
        <dbReference type="ARBA" id="ARBA00000085"/>
    </source>
</evidence>
<dbReference type="Proteomes" id="UP000477750">
    <property type="component" value="Unassembled WGS sequence"/>
</dbReference>
<evidence type="ECO:0000256" key="2">
    <source>
        <dbReference type="ARBA" id="ARBA00012438"/>
    </source>
</evidence>
<keyword evidence="9" id="KW-1133">Transmembrane helix</keyword>
<dbReference type="SMART" id="SM00387">
    <property type="entry name" value="HATPase_c"/>
    <property type="match status" value="1"/>
</dbReference>
<protein>
    <recommendedName>
        <fullName evidence="2">histidine kinase</fullName>
        <ecNumber evidence="2">2.7.13.3</ecNumber>
    </recommendedName>
</protein>
<dbReference type="InterPro" id="IPR050482">
    <property type="entry name" value="Sensor_HK_TwoCompSys"/>
</dbReference>
<dbReference type="AlphaFoldDB" id="A0A6L5GA57"/>
<dbReference type="Pfam" id="PF13796">
    <property type="entry name" value="Sensor"/>
    <property type="match status" value="1"/>
</dbReference>
<dbReference type="InterPro" id="IPR003594">
    <property type="entry name" value="HATPase_dom"/>
</dbReference>
<feature type="transmembrane region" description="Helical" evidence="9">
    <location>
        <begin position="137"/>
        <end position="159"/>
    </location>
</feature>
<dbReference type="SUPFAM" id="SSF55874">
    <property type="entry name" value="ATPase domain of HSP90 chaperone/DNA topoisomerase II/histidine kinase"/>
    <property type="match status" value="1"/>
</dbReference>
<evidence type="ECO:0000259" key="10">
    <source>
        <dbReference type="SMART" id="SM00387"/>
    </source>
</evidence>
<keyword evidence="7" id="KW-0067">ATP-binding</keyword>
<evidence type="ECO:0000313" key="12">
    <source>
        <dbReference type="Proteomes" id="UP000477750"/>
    </source>
</evidence>
<evidence type="ECO:0000256" key="6">
    <source>
        <dbReference type="ARBA" id="ARBA00022777"/>
    </source>
</evidence>
<comment type="catalytic activity">
    <reaction evidence="1">
        <text>ATP + protein L-histidine = ADP + protein N-phospho-L-histidine.</text>
        <dbReference type="EC" id="2.7.13.3"/>
    </reaction>
</comment>
<keyword evidence="6 11" id="KW-0418">Kinase</keyword>
<reference evidence="11 12" key="1">
    <citation type="submission" date="2019-10" db="EMBL/GenBank/DDBJ databases">
        <title>Glycomyces albidus sp. nov., a novel actinomycete isolated from rhizosphere soil of wheat (Triticum aestivum L.).</title>
        <authorList>
            <person name="Qian L."/>
        </authorList>
    </citation>
    <scope>NUCLEOTIDE SEQUENCE [LARGE SCALE GENOMIC DNA]</scope>
    <source>
        <strain evidence="11 12">NEAU-7082</strain>
    </source>
</reference>
<feature type="transmembrane region" description="Helical" evidence="9">
    <location>
        <begin position="74"/>
        <end position="94"/>
    </location>
</feature>
<keyword evidence="4" id="KW-0808">Transferase</keyword>
<feature type="domain" description="Histidine kinase/HSP90-like ATPase" evidence="10">
    <location>
        <begin position="341"/>
        <end position="433"/>
    </location>
</feature>
<dbReference type="GO" id="GO:0016020">
    <property type="term" value="C:membrane"/>
    <property type="evidence" value="ECO:0007669"/>
    <property type="project" value="InterPro"/>
</dbReference>
<dbReference type="CDD" id="cd16917">
    <property type="entry name" value="HATPase_UhpB-NarQ-NarX-like"/>
    <property type="match status" value="1"/>
</dbReference>
<keyword evidence="9" id="KW-0472">Membrane</keyword>
<dbReference type="GO" id="GO:0046983">
    <property type="term" value="F:protein dimerization activity"/>
    <property type="evidence" value="ECO:0007669"/>
    <property type="project" value="InterPro"/>
</dbReference>
<keyword evidence="3" id="KW-0597">Phosphoprotein</keyword>
<evidence type="ECO:0000313" key="11">
    <source>
        <dbReference type="EMBL" id="MQM26592.1"/>
    </source>
</evidence>
<dbReference type="PANTHER" id="PTHR24421">
    <property type="entry name" value="NITRATE/NITRITE SENSOR PROTEIN NARX-RELATED"/>
    <property type="match status" value="1"/>
</dbReference>
<keyword evidence="5" id="KW-0547">Nucleotide-binding</keyword>
<dbReference type="Gene3D" id="3.30.565.10">
    <property type="entry name" value="Histidine kinase-like ATPase, C-terminal domain"/>
    <property type="match status" value="1"/>
</dbReference>
<evidence type="ECO:0000256" key="9">
    <source>
        <dbReference type="SAM" id="Phobius"/>
    </source>
</evidence>
<dbReference type="PANTHER" id="PTHR24421:SF10">
    <property type="entry name" value="NITRATE_NITRITE SENSOR PROTEIN NARQ"/>
    <property type="match status" value="1"/>
</dbReference>
<keyword evidence="9" id="KW-0812">Transmembrane</keyword>
<keyword evidence="8" id="KW-0902">Two-component regulatory system</keyword>
<dbReference type="InterPro" id="IPR025828">
    <property type="entry name" value="Put_sensor_dom"/>
</dbReference>
<dbReference type="InterPro" id="IPR036890">
    <property type="entry name" value="HATPase_C_sf"/>
</dbReference>
<dbReference type="EMBL" id="WIAO01000015">
    <property type="protein sequence ID" value="MQM26592.1"/>
    <property type="molecule type" value="Genomic_DNA"/>
</dbReference>
<dbReference type="InterPro" id="IPR011712">
    <property type="entry name" value="Sig_transdc_His_kin_sub3_dim/P"/>
</dbReference>
<evidence type="ECO:0000256" key="3">
    <source>
        <dbReference type="ARBA" id="ARBA00022553"/>
    </source>
</evidence>
<proteinExistence type="predicted"/>
<keyword evidence="12" id="KW-1185">Reference proteome</keyword>
<evidence type="ECO:0000256" key="4">
    <source>
        <dbReference type="ARBA" id="ARBA00022679"/>
    </source>
</evidence>
<sequence>MPGDAELPRVLGMDISVPQALPWRRAPRVIVAGLWARRTWLSLVHLVTGSVVGTLGGIVIGVLIAAGAGGLVTIVVPAAALAALLITSAALTAVQRSRHTAFLGIRWPDDQSPPVTFTFESIVGVVKSTKTWRQFSYHVIAGVYGFLAASVAITAWTIAPAMMASPLLGLNGGLEVRHFAYLLGGTILLLAAPWITRGLAELDAVFARQLLAGTTRAQELELRVSDLTVSRDSTVDAADAERRRIERDLHDGAQQRLTSLAMNLGIARATLTDLPEDARKALAEAHEESKQVLTDLRDLVRGLHPAVLEDRGLDAALSAVAARSPIPVRLKVDMERRVARDVEAVAYFVISEALTNTARHSGAEHAEVEVVLDADRDLLRLRVVDDGRGGADPESGTGLRGLADRVRSVDGRFILTSPLGGPTTIEAELPCAS</sequence>